<dbReference type="Proteomes" id="UP000241190">
    <property type="component" value="Unassembled WGS sequence"/>
</dbReference>
<protein>
    <submittedName>
        <fullName evidence="1">Uncharacterized protein</fullName>
    </submittedName>
</protein>
<comment type="caution">
    <text evidence="1">The sequence shown here is derived from an EMBL/GenBank/DDBJ whole genome shotgun (WGS) entry which is preliminary data.</text>
</comment>
<sequence length="135" mass="15693">MKSKDLIKIFELSSKILSYYKNKDIVYALTDILKMCEDKPVDVVFDKQLTIEKNNVLIYENSEKFLLKIKNMSLEEIKAHLDDKTIFPNIESLRSISVGLGFKSQPRASRDITIHTILKLIDRSRIEESISTRNE</sequence>
<accession>A0ABX5GT83</accession>
<evidence type="ECO:0000313" key="1">
    <source>
        <dbReference type="EMBL" id="PSW98206.1"/>
    </source>
</evidence>
<dbReference type="RefSeq" id="WP_045038538.1">
    <property type="nucleotide sequence ID" value="NZ_JZSR01000047.1"/>
</dbReference>
<organism evidence="1 2">
    <name type="scientific">Photobacterium iliopiscarium</name>
    <dbReference type="NCBI Taxonomy" id="56192"/>
    <lineage>
        <taxon>Bacteria</taxon>
        <taxon>Pseudomonadati</taxon>
        <taxon>Pseudomonadota</taxon>
        <taxon>Gammaproteobacteria</taxon>
        <taxon>Vibrionales</taxon>
        <taxon>Vibrionaceae</taxon>
        <taxon>Photobacterium</taxon>
    </lineage>
</organism>
<gene>
    <name evidence="1" type="ORF">C9J52_08430</name>
</gene>
<proteinExistence type="predicted"/>
<evidence type="ECO:0000313" key="2">
    <source>
        <dbReference type="Proteomes" id="UP000241190"/>
    </source>
</evidence>
<reference evidence="1 2" key="1">
    <citation type="submission" date="2018-03" db="EMBL/GenBank/DDBJ databases">
        <title>Whole genome sequencing of Histamine producing bacteria.</title>
        <authorList>
            <person name="Butler K."/>
        </authorList>
    </citation>
    <scope>NUCLEOTIDE SEQUENCE [LARGE SCALE GENOMIC DNA]</scope>
    <source>
        <strain evidence="1 2">ATCC 51761</strain>
    </source>
</reference>
<dbReference type="EMBL" id="PYOP01000010">
    <property type="protein sequence ID" value="PSW98206.1"/>
    <property type="molecule type" value="Genomic_DNA"/>
</dbReference>
<keyword evidence="2" id="KW-1185">Reference proteome</keyword>
<name>A0ABX5GT83_9GAMM</name>